<dbReference type="InterPro" id="IPR001001">
    <property type="entry name" value="DNA_polIII_beta"/>
</dbReference>
<dbReference type="AlphaFoldDB" id="A0A6B2LX60"/>
<dbReference type="PANTHER" id="PTHR30478">
    <property type="entry name" value="DNA POLYMERASE III SUBUNIT BETA"/>
    <property type="match status" value="1"/>
</dbReference>
<dbReference type="Proteomes" id="UP000478417">
    <property type="component" value="Unassembled WGS sequence"/>
</dbReference>
<organism evidence="2 3">
    <name type="scientific">Oceanipulchritudo coccoides</name>
    <dbReference type="NCBI Taxonomy" id="2706888"/>
    <lineage>
        <taxon>Bacteria</taxon>
        <taxon>Pseudomonadati</taxon>
        <taxon>Verrucomicrobiota</taxon>
        <taxon>Opitutia</taxon>
        <taxon>Puniceicoccales</taxon>
        <taxon>Oceanipulchritudinaceae</taxon>
        <taxon>Oceanipulchritudo</taxon>
    </lineage>
</organism>
<dbReference type="GO" id="GO:0003677">
    <property type="term" value="F:DNA binding"/>
    <property type="evidence" value="ECO:0007669"/>
    <property type="project" value="UniProtKB-KW"/>
</dbReference>
<dbReference type="Gene3D" id="3.70.10.10">
    <property type="match status" value="1"/>
</dbReference>
<keyword evidence="3" id="KW-1185">Reference proteome</keyword>
<evidence type="ECO:0000313" key="3">
    <source>
        <dbReference type="Proteomes" id="UP000478417"/>
    </source>
</evidence>
<protein>
    <submittedName>
        <fullName evidence="2">Uncharacterized protein</fullName>
    </submittedName>
</protein>
<evidence type="ECO:0000256" key="1">
    <source>
        <dbReference type="ARBA" id="ARBA00023125"/>
    </source>
</evidence>
<dbReference type="PANTHER" id="PTHR30478:SF0">
    <property type="entry name" value="BETA SLIDING CLAMP"/>
    <property type="match status" value="1"/>
</dbReference>
<evidence type="ECO:0000313" key="2">
    <source>
        <dbReference type="EMBL" id="NDV61091.1"/>
    </source>
</evidence>
<dbReference type="GO" id="GO:0009360">
    <property type="term" value="C:DNA polymerase III complex"/>
    <property type="evidence" value="ECO:0007669"/>
    <property type="project" value="InterPro"/>
</dbReference>
<name>A0A6B2LX60_9BACT</name>
<sequence>MLTLSIKHWREILRGFRCLKISKTTLPVLTYVRVLINIDTVTVTGTDLGQTVTYQLPRTGEMGIGEFLVPIKDLQAALSRRSAKGILGIEAGPEKGTFHIEEDGSVSRIPFATIDAVEFPEPSPLGEQVGGLVVHAVQQLAPALACASQDPTREILNAVRVEPEAVVATDGWRLFHAEGRTGIVEAFSLPASVFLQEFDTTKPVAVYRNDEHVQSMACVQGPWTYRWQVPVGQFPNWSAVVPKHTDAWQAVTFSKDDLHQLTVNLAKLPSLSGKNAPAGLLLRNGEVALWSGDGEERQFHPLAPLSRPEHGQFWTAFNFGYVHQALNWGATRLCLKDALSPLVLRGENREWVVMPLRMEEPQWPATLEKPRLVTREAPTHPRPVRHVARVAKPVVANVAVSEEEPQQAAEELVAEASRVREALKGIVRDLSALMKLGKDVLRERAGLKKEHAALKRSLKQLREINI</sequence>
<dbReference type="Gene3D" id="3.10.150.10">
    <property type="entry name" value="DNA Polymerase III, subunit A, domain 2"/>
    <property type="match status" value="1"/>
</dbReference>
<dbReference type="GO" id="GO:0006271">
    <property type="term" value="P:DNA strand elongation involved in DNA replication"/>
    <property type="evidence" value="ECO:0007669"/>
    <property type="project" value="TreeGrafter"/>
</dbReference>
<dbReference type="EMBL" id="JAAGNX010000001">
    <property type="protein sequence ID" value="NDV61091.1"/>
    <property type="molecule type" value="Genomic_DNA"/>
</dbReference>
<comment type="caution">
    <text evidence="2">The sequence shown here is derived from an EMBL/GenBank/DDBJ whole genome shotgun (WGS) entry which is preliminary data.</text>
</comment>
<proteinExistence type="predicted"/>
<accession>A0A6B2LX60</accession>
<dbReference type="RefSeq" id="WP_163961709.1">
    <property type="nucleotide sequence ID" value="NZ_JAAGNX010000001.1"/>
</dbReference>
<reference evidence="2 3" key="1">
    <citation type="submission" date="2020-02" db="EMBL/GenBank/DDBJ databases">
        <title>Albibacoteraceae fam. nov., the first described family within the subdivision 4 Verrucomicrobia.</title>
        <authorList>
            <person name="Xi F."/>
        </authorList>
    </citation>
    <scope>NUCLEOTIDE SEQUENCE [LARGE SCALE GENOMIC DNA]</scope>
    <source>
        <strain evidence="2 3">CK1056</strain>
    </source>
</reference>
<keyword evidence="1" id="KW-0238">DNA-binding</keyword>
<gene>
    <name evidence="2" type="ORF">G0Q06_01365</name>
</gene>
<dbReference type="SMART" id="SM00480">
    <property type="entry name" value="POL3Bc"/>
    <property type="match status" value="1"/>
</dbReference>